<comment type="caution">
    <text evidence="1">The sequence shown here is derived from an EMBL/GenBank/DDBJ whole genome shotgun (WGS) entry which is preliminary data.</text>
</comment>
<gene>
    <name evidence="1" type="ORF">C2S_4121</name>
</gene>
<evidence type="ECO:0000313" key="2">
    <source>
        <dbReference type="Proteomes" id="UP000760494"/>
    </source>
</evidence>
<sequence length="97" mass="10498">MASFGQDGSKFVASFVLPWADGKHITILSSSIPSSIARVTFICTGSAQIQAIYTGHGKEEAHRLGCCPRSHGKQITHLFFLTIGLSKNRALQFSSNM</sequence>
<dbReference type="AlphaFoldDB" id="A0A9Q9U648"/>
<accession>A0A9Q9U648</accession>
<name>A0A9Q9U648_FUSFU</name>
<protein>
    <submittedName>
        <fullName evidence="1">Uncharacterized protein</fullName>
    </submittedName>
</protein>
<proteinExistence type="predicted"/>
<evidence type="ECO:0000313" key="1">
    <source>
        <dbReference type="EMBL" id="VTT60456.1"/>
    </source>
</evidence>
<organism evidence="1 2">
    <name type="scientific">Fusarium fujikuroi</name>
    <name type="common">Bakanae and foot rot disease fungus</name>
    <name type="synonym">Gibberella fujikuroi</name>
    <dbReference type="NCBI Taxonomy" id="5127"/>
    <lineage>
        <taxon>Eukaryota</taxon>
        <taxon>Fungi</taxon>
        <taxon>Dikarya</taxon>
        <taxon>Ascomycota</taxon>
        <taxon>Pezizomycotina</taxon>
        <taxon>Sordariomycetes</taxon>
        <taxon>Hypocreomycetidae</taxon>
        <taxon>Hypocreales</taxon>
        <taxon>Nectriaceae</taxon>
        <taxon>Fusarium</taxon>
        <taxon>Fusarium fujikuroi species complex</taxon>
    </lineage>
</organism>
<dbReference type="Proteomes" id="UP000760494">
    <property type="component" value="Unassembled WGS sequence"/>
</dbReference>
<dbReference type="EMBL" id="CABFJX010000046">
    <property type="protein sequence ID" value="VTT60456.1"/>
    <property type="molecule type" value="Genomic_DNA"/>
</dbReference>
<reference evidence="1" key="1">
    <citation type="submission" date="2019-05" db="EMBL/GenBank/DDBJ databases">
        <authorList>
            <person name="Piombo E."/>
        </authorList>
    </citation>
    <scope>NUCLEOTIDE SEQUENCE</scope>
    <source>
        <strain evidence="1">C2S</strain>
    </source>
</reference>